<dbReference type="InterPro" id="IPR037923">
    <property type="entry name" value="HTH-like"/>
</dbReference>
<dbReference type="Pfam" id="PF12833">
    <property type="entry name" value="HTH_18"/>
    <property type="match status" value="1"/>
</dbReference>
<dbReference type="PANTHER" id="PTHR43280">
    <property type="entry name" value="ARAC-FAMILY TRANSCRIPTIONAL REGULATOR"/>
    <property type="match status" value="1"/>
</dbReference>
<dbReference type="PROSITE" id="PS00041">
    <property type="entry name" value="HTH_ARAC_FAMILY_1"/>
    <property type="match status" value="1"/>
</dbReference>
<evidence type="ECO:0000256" key="1">
    <source>
        <dbReference type="ARBA" id="ARBA00023015"/>
    </source>
</evidence>
<reference evidence="5 6" key="1">
    <citation type="submission" date="2019-03" db="EMBL/GenBank/DDBJ databases">
        <authorList>
            <person name="Kim M.K.M."/>
        </authorList>
    </citation>
    <scope>NUCLEOTIDE SEQUENCE [LARGE SCALE GENOMIC DNA]</scope>
    <source>
        <strain evidence="5 6">18JY21-1</strain>
    </source>
</reference>
<feature type="domain" description="HTH araC/xylS-type" evidence="4">
    <location>
        <begin position="184"/>
        <end position="283"/>
    </location>
</feature>
<evidence type="ECO:0000256" key="2">
    <source>
        <dbReference type="ARBA" id="ARBA00023125"/>
    </source>
</evidence>
<dbReference type="PANTHER" id="PTHR43280:SF30">
    <property type="entry name" value="MMSAB OPERON REGULATORY PROTEIN"/>
    <property type="match status" value="1"/>
</dbReference>
<dbReference type="EMBL" id="SKFG01000004">
    <property type="protein sequence ID" value="TCZ78877.1"/>
    <property type="molecule type" value="Genomic_DNA"/>
</dbReference>
<dbReference type="SMART" id="SM00342">
    <property type="entry name" value="HTH_ARAC"/>
    <property type="match status" value="1"/>
</dbReference>
<dbReference type="Gene3D" id="1.10.10.60">
    <property type="entry name" value="Homeodomain-like"/>
    <property type="match status" value="2"/>
</dbReference>
<dbReference type="AlphaFoldDB" id="A0A4R4EGY3"/>
<dbReference type="SUPFAM" id="SSF51215">
    <property type="entry name" value="Regulatory protein AraC"/>
    <property type="match status" value="1"/>
</dbReference>
<dbReference type="OrthoDB" id="9813413at2"/>
<dbReference type="RefSeq" id="WP_132417326.1">
    <property type="nucleotide sequence ID" value="NZ_SKFG01000004.1"/>
</dbReference>
<dbReference type="CDD" id="cd06986">
    <property type="entry name" value="cupin_MmsR-like_N"/>
    <property type="match status" value="1"/>
</dbReference>
<proteinExistence type="predicted"/>
<evidence type="ECO:0000256" key="3">
    <source>
        <dbReference type="ARBA" id="ARBA00023163"/>
    </source>
</evidence>
<evidence type="ECO:0000313" key="5">
    <source>
        <dbReference type="EMBL" id="TCZ78877.1"/>
    </source>
</evidence>
<dbReference type="InterPro" id="IPR009057">
    <property type="entry name" value="Homeodomain-like_sf"/>
</dbReference>
<dbReference type="PRINTS" id="PR00032">
    <property type="entry name" value="HTHARAC"/>
</dbReference>
<gene>
    <name evidence="5" type="ORF">E0485_07340</name>
</gene>
<dbReference type="GO" id="GO:0043565">
    <property type="term" value="F:sequence-specific DNA binding"/>
    <property type="evidence" value="ECO:0007669"/>
    <property type="project" value="InterPro"/>
</dbReference>
<dbReference type="InterPro" id="IPR018062">
    <property type="entry name" value="HTH_AraC-typ_CS"/>
</dbReference>
<dbReference type="Proteomes" id="UP000295418">
    <property type="component" value="Unassembled WGS sequence"/>
</dbReference>
<dbReference type="Gene3D" id="2.60.120.280">
    <property type="entry name" value="Regulatory protein AraC"/>
    <property type="match status" value="1"/>
</dbReference>
<comment type="caution">
    <text evidence="5">The sequence shown here is derived from an EMBL/GenBank/DDBJ whole genome shotgun (WGS) entry which is preliminary data.</text>
</comment>
<dbReference type="SUPFAM" id="SSF46689">
    <property type="entry name" value="Homeodomain-like"/>
    <property type="match status" value="2"/>
</dbReference>
<name>A0A4R4EGY3_9BACL</name>
<organism evidence="5 6">
    <name type="scientific">Paenibacillus albiflavus</name>
    <dbReference type="NCBI Taxonomy" id="2545760"/>
    <lineage>
        <taxon>Bacteria</taxon>
        <taxon>Bacillati</taxon>
        <taxon>Bacillota</taxon>
        <taxon>Bacilli</taxon>
        <taxon>Bacillales</taxon>
        <taxon>Paenibacillaceae</taxon>
        <taxon>Paenibacillus</taxon>
    </lineage>
</organism>
<evidence type="ECO:0000259" key="4">
    <source>
        <dbReference type="PROSITE" id="PS01124"/>
    </source>
</evidence>
<dbReference type="PROSITE" id="PS01124">
    <property type="entry name" value="HTH_ARAC_FAMILY_2"/>
    <property type="match status" value="1"/>
</dbReference>
<dbReference type="InterPro" id="IPR003313">
    <property type="entry name" value="AraC-bd"/>
</dbReference>
<dbReference type="Pfam" id="PF02311">
    <property type="entry name" value="AraC_binding"/>
    <property type="match status" value="1"/>
</dbReference>
<keyword evidence="1" id="KW-0805">Transcription regulation</keyword>
<accession>A0A4R4EGY3</accession>
<dbReference type="GO" id="GO:0003700">
    <property type="term" value="F:DNA-binding transcription factor activity"/>
    <property type="evidence" value="ECO:0007669"/>
    <property type="project" value="InterPro"/>
</dbReference>
<sequence length="286" mass="32499">MSHVEKGYSVSSNPYPELYSDPHVLFAGVSRTLPGHMVGPKVHSYYLLHHVIAGRGIYCTGGQEFELHAGDSFLIVPEQLVSYIADEQEPWHYHWVAFQGSSVPQLLSSVGFTMTQPIAHHNNQWKIAKRFEQIQTSFYNKDAYSPYEAAGQLYLLLSAYGQILGSSSIVTASPPETPAESIVRQAIHYLTTQYAEEITMETMAESVGYNRAYLSRLFKQHTGETPVTFLLKLRIDQGRRLLREREDLTIEQVALSVGFHDPLYFSKQFRRLHGISPSQYRIQTIN</sequence>
<dbReference type="InterPro" id="IPR018060">
    <property type="entry name" value="HTH_AraC"/>
</dbReference>
<keyword evidence="3" id="KW-0804">Transcription</keyword>
<dbReference type="InterPro" id="IPR020449">
    <property type="entry name" value="Tscrpt_reg_AraC-type_HTH"/>
</dbReference>
<evidence type="ECO:0000313" key="6">
    <source>
        <dbReference type="Proteomes" id="UP000295418"/>
    </source>
</evidence>
<keyword evidence="2" id="KW-0238">DNA-binding</keyword>
<protein>
    <submittedName>
        <fullName evidence="5">AraC family transcriptional regulator</fullName>
    </submittedName>
</protein>
<keyword evidence="6" id="KW-1185">Reference proteome</keyword>